<accession>A0ABZ0JZ66</accession>
<keyword evidence="7" id="KW-1185">Reference proteome</keyword>
<dbReference type="Gene3D" id="2.40.10.220">
    <property type="entry name" value="predicted glycosyltransferase like domains"/>
    <property type="match status" value="1"/>
</dbReference>
<gene>
    <name evidence="6" type="ORF">RGE70_01110</name>
</gene>
<dbReference type="EMBL" id="CP136522">
    <property type="protein sequence ID" value="WOT05458.1"/>
    <property type="molecule type" value="Genomic_DNA"/>
</dbReference>
<dbReference type="Pfam" id="PF12945">
    <property type="entry name" value="PilZNR"/>
    <property type="match status" value="1"/>
</dbReference>
<organism evidence="6 7">
    <name type="scientific">Shewanella youngdeokensis</name>
    <dbReference type="NCBI Taxonomy" id="2999068"/>
    <lineage>
        <taxon>Bacteria</taxon>
        <taxon>Pseudomonadati</taxon>
        <taxon>Pseudomonadota</taxon>
        <taxon>Gammaproteobacteria</taxon>
        <taxon>Alteromonadales</taxon>
        <taxon>Shewanellaceae</taxon>
        <taxon>Shewanella</taxon>
    </lineage>
</organism>
<evidence type="ECO:0000256" key="3">
    <source>
        <dbReference type="ARBA" id="ARBA00023143"/>
    </source>
</evidence>
<dbReference type="Proteomes" id="UP001529491">
    <property type="component" value="Chromosome"/>
</dbReference>
<sequence>MPNEHSLNALDSLTCNTEVHLQILTPTQAIRLRTKLIGVDPGRALILAHGHDKAWAIAAPFIRDKQSVIMRVVNSDEHDANILAFRTRIQSTITLVGRWLIIDYPNSLQTVALRQHSRIPVKVLAKLVTSRDKQVISHGELRDISIKGGAFVGEAIADLEVDSELTLQLKLDDQSETTEAVAVVKNQQDLEAKTGQSQYGLTWKNETDATEKMVQKVILHHLLQQPKNDKNT</sequence>
<evidence type="ECO:0000256" key="1">
    <source>
        <dbReference type="ARBA" id="ARBA00022636"/>
    </source>
</evidence>
<dbReference type="Gene3D" id="2.30.110.10">
    <property type="entry name" value="Electron Transport, Fmn-binding Protein, Chain A"/>
    <property type="match status" value="1"/>
</dbReference>
<dbReference type="InterPro" id="IPR009926">
    <property type="entry name" value="T3SS_YcgR_PilZN"/>
</dbReference>
<dbReference type="SUPFAM" id="SSF141371">
    <property type="entry name" value="PilZ domain-like"/>
    <property type="match status" value="2"/>
</dbReference>
<dbReference type="Pfam" id="PF07238">
    <property type="entry name" value="PilZ"/>
    <property type="match status" value="1"/>
</dbReference>
<keyword evidence="3" id="KW-0975">Bacterial flagellum</keyword>
<keyword evidence="2" id="KW-0547">Nucleotide-binding</keyword>
<proteinExistence type="predicted"/>
<reference evidence="6 7" key="1">
    <citation type="submission" date="2023-10" db="EMBL/GenBank/DDBJ databases">
        <title>Complete genome sequence of Shewanella sp. DAU334.</title>
        <authorList>
            <person name="Lee Y.-S."/>
            <person name="Jeong H.-R."/>
            <person name="Hwang E.-J."/>
            <person name="Choi Y.-L."/>
            <person name="Kim G.-D."/>
        </authorList>
    </citation>
    <scope>NUCLEOTIDE SEQUENCE [LARGE SCALE GENOMIC DNA]</scope>
    <source>
        <strain evidence="6 7">DAU334</strain>
    </source>
</reference>
<evidence type="ECO:0000256" key="2">
    <source>
        <dbReference type="ARBA" id="ARBA00022741"/>
    </source>
</evidence>
<dbReference type="InterPro" id="IPR012349">
    <property type="entry name" value="Split_barrel_FMN-bd"/>
</dbReference>
<dbReference type="InterPro" id="IPR009875">
    <property type="entry name" value="PilZ_domain"/>
</dbReference>
<feature type="domain" description="Type III secretion system flagellar brake protein YcgR PilZN" evidence="5">
    <location>
        <begin position="16"/>
        <end position="105"/>
    </location>
</feature>
<feature type="domain" description="PilZ" evidence="4">
    <location>
        <begin position="113"/>
        <end position="215"/>
    </location>
</feature>
<keyword evidence="1" id="KW-0973">c-di-GMP</keyword>
<evidence type="ECO:0000313" key="6">
    <source>
        <dbReference type="EMBL" id="WOT05458.1"/>
    </source>
</evidence>
<dbReference type="RefSeq" id="WP_310469715.1">
    <property type="nucleotide sequence ID" value="NZ_CP136522.1"/>
</dbReference>
<evidence type="ECO:0000259" key="5">
    <source>
        <dbReference type="Pfam" id="PF12945"/>
    </source>
</evidence>
<protein>
    <submittedName>
        <fullName evidence="6">PilZ domain-containing protein</fullName>
    </submittedName>
</protein>
<name>A0ABZ0JZ66_9GAMM</name>
<evidence type="ECO:0000259" key="4">
    <source>
        <dbReference type="Pfam" id="PF07238"/>
    </source>
</evidence>
<evidence type="ECO:0000313" key="7">
    <source>
        <dbReference type="Proteomes" id="UP001529491"/>
    </source>
</evidence>